<dbReference type="EMBL" id="KQ414588">
    <property type="protein sequence ID" value="KOC70508.1"/>
    <property type="molecule type" value="Genomic_DNA"/>
</dbReference>
<sequence>MSLRWRIVTLALVCDRLNVSLESTVEYSFVTNIIRIICISFHQKLRGVDVANRVRFCVRVQEQLQIDSNFCLMLIADHWLRQSGHRR</sequence>
<keyword evidence="3" id="KW-1185">Reference proteome</keyword>
<accession>A0A0L7RI86</accession>
<organism evidence="2 3">
    <name type="scientific">Habropoda laboriosa</name>
    <dbReference type="NCBI Taxonomy" id="597456"/>
    <lineage>
        <taxon>Eukaryota</taxon>
        <taxon>Metazoa</taxon>
        <taxon>Ecdysozoa</taxon>
        <taxon>Arthropoda</taxon>
        <taxon>Hexapoda</taxon>
        <taxon>Insecta</taxon>
        <taxon>Pterygota</taxon>
        <taxon>Neoptera</taxon>
        <taxon>Endopterygota</taxon>
        <taxon>Hymenoptera</taxon>
        <taxon>Apocrita</taxon>
        <taxon>Aculeata</taxon>
        <taxon>Apoidea</taxon>
        <taxon>Anthophila</taxon>
        <taxon>Apidae</taxon>
        <taxon>Habropoda</taxon>
    </lineage>
</organism>
<reference evidence="2 3" key="1">
    <citation type="submission" date="2015-07" db="EMBL/GenBank/DDBJ databases">
        <title>The genome of Habropoda laboriosa.</title>
        <authorList>
            <person name="Pan H."/>
            <person name="Kapheim K."/>
        </authorList>
    </citation>
    <scope>NUCLEOTIDE SEQUENCE [LARGE SCALE GENOMIC DNA]</scope>
    <source>
        <strain evidence="2">0110345459</strain>
    </source>
</reference>
<feature type="signal peptide" evidence="1">
    <location>
        <begin position="1"/>
        <end position="20"/>
    </location>
</feature>
<proteinExistence type="predicted"/>
<dbReference type="AlphaFoldDB" id="A0A0L7RI86"/>
<keyword evidence="1" id="KW-0732">Signal</keyword>
<name>A0A0L7RI86_9HYME</name>
<evidence type="ECO:0000256" key="1">
    <source>
        <dbReference type="SAM" id="SignalP"/>
    </source>
</evidence>
<dbReference type="Proteomes" id="UP000053825">
    <property type="component" value="Unassembled WGS sequence"/>
</dbReference>
<evidence type="ECO:0000313" key="2">
    <source>
        <dbReference type="EMBL" id="KOC70508.1"/>
    </source>
</evidence>
<evidence type="ECO:0000313" key="3">
    <source>
        <dbReference type="Proteomes" id="UP000053825"/>
    </source>
</evidence>
<gene>
    <name evidence="2" type="ORF">WH47_00653</name>
</gene>
<evidence type="ECO:0008006" key="4">
    <source>
        <dbReference type="Google" id="ProtNLM"/>
    </source>
</evidence>
<protein>
    <recommendedName>
        <fullName evidence="4">Secreted protein</fullName>
    </recommendedName>
</protein>
<feature type="chain" id="PRO_5005575374" description="Secreted protein" evidence="1">
    <location>
        <begin position="21"/>
        <end position="87"/>
    </location>
</feature>